<dbReference type="CDD" id="cd09722">
    <property type="entry name" value="Cas1_I-B"/>
    <property type="match status" value="1"/>
</dbReference>
<keyword evidence="3 9" id="KW-0255">Endonuclease</keyword>
<dbReference type="PANTHER" id="PTHR43219">
    <property type="entry name" value="CRISPR-ASSOCIATED ENDONUCLEASE CAS1"/>
    <property type="match status" value="1"/>
</dbReference>
<dbReference type="GO" id="GO:0051607">
    <property type="term" value="P:defense response to virus"/>
    <property type="evidence" value="ECO:0007669"/>
    <property type="project" value="UniProtKB-UniRule"/>
</dbReference>
<dbReference type="Gene3D" id="3.100.10.20">
    <property type="entry name" value="CRISPR-associated endonuclease Cas1, N-terminal domain"/>
    <property type="match status" value="1"/>
</dbReference>
<gene>
    <name evidence="10" type="primary">cas1_2</name>
    <name evidence="9" type="synonym">cas1</name>
    <name evidence="10" type="ORF">HRbin22_00828</name>
</gene>
<evidence type="ECO:0000256" key="8">
    <source>
        <dbReference type="ARBA" id="ARBA00023211"/>
    </source>
</evidence>
<dbReference type="AlphaFoldDB" id="A0A2H5Y567"/>
<sequence>MGRTYYLFRNGRLRRRQNTLYLEWEADGQTQRQAIPVEDVEALFAMGELDLNTRLLSFLGRHGIGLHVFNYYGFYVGSFYPRETRASGQVVVHQALHYADPARRLALARRFVEGALFHMRRNLLYYRRQGLPMDEPLTAVEGAMGEIEGCPDVAALMGVEGRARDAYYGAFPAILALEGFRRSRRPPENPINALLSFGNGLLYAAVLSELYHTPLHPAVSFLHEPSAGRFSLALDLAEVFKPLVVDRMVFALMNRGVVGEEDFLEEVGFCYLNEGGRKKVVMEFEERMRETVQHPRLKRPVSYRTLIRLEAYKLVRHLLGMEPYEPLKAWW</sequence>
<dbReference type="InterPro" id="IPR042206">
    <property type="entry name" value="CRISPR-assoc_Cas1_C"/>
</dbReference>
<name>A0A2H5Y567_9CHLR</name>
<keyword evidence="5 9" id="KW-0460">Magnesium</keyword>
<feature type="binding site" evidence="9">
    <location>
        <position position="160"/>
    </location>
    <ligand>
        <name>Mn(2+)</name>
        <dbReference type="ChEBI" id="CHEBI:29035"/>
    </ligand>
</feature>
<accession>A0A2H5Y567</accession>
<evidence type="ECO:0000313" key="10">
    <source>
        <dbReference type="EMBL" id="GBD08587.1"/>
    </source>
</evidence>
<feature type="binding site" evidence="9">
    <location>
        <position position="238"/>
    </location>
    <ligand>
        <name>Mn(2+)</name>
        <dbReference type="ChEBI" id="CHEBI:29035"/>
    </ligand>
</feature>
<dbReference type="Pfam" id="PF01867">
    <property type="entry name" value="Cas_Cas1"/>
    <property type="match status" value="1"/>
</dbReference>
<dbReference type="InterPro" id="IPR002729">
    <property type="entry name" value="CRISPR-assoc_Cas1"/>
</dbReference>
<comment type="cofactor">
    <cofactor evidence="9">
        <name>Mg(2+)</name>
        <dbReference type="ChEBI" id="CHEBI:18420"/>
    </cofactor>
    <cofactor evidence="9">
        <name>Mn(2+)</name>
        <dbReference type="ChEBI" id="CHEBI:29035"/>
    </cofactor>
</comment>
<organism evidence="10 11">
    <name type="scientific">Candidatus Thermoflexus japonica</name>
    <dbReference type="NCBI Taxonomy" id="2035417"/>
    <lineage>
        <taxon>Bacteria</taxon>
        <taxon>Bacillati</taxon>
        <taxon>Chloroflexota</taxon>
        <taxon>Thermoflexia</taxon>
        <taxon>Thermoflexales</taxon>
        <taxon>Thermoflexaceae</taxon>
        <taxon>Thermoflexus</taxon>
    </lineage>
</organism>
<dbReference type="EC" id="3.1.-.-" evidence="9"/>
<dbReference type="Gene3D" id="1.20.120.920">
    <property type="entry name" value="CRISPR-associated endonuclease Cas1, C-terminal domain"/>
    <property type="match status" value="1"/>
</dbReference>
<evidence type="ECO:0000256" key="9">
    <source>
        <dbReference type="HAMAP-Rule" id="MF_01470"/>
    </source>
</evidence>
<keyword evidence="4 9" id="KW-0378">Hydrolase</keyword>
<evidence type="ECO:0000256" key="1">
    <source>
        <dbReference type="ARBA" id="ARBA00022722"/>
    </source>
</evidence>
<keyword evidence="2 9" id="KW-0479">Metal-binding</keyword>
<comment type="function">
    <text evidence="9">CRISPR (clustered regularly interspaced short palindromic repeat), is an adaptive immune system that provides protection against mobile genetic elements (viruses, transposable elements and conjugative plasmids). CRISPR clusters contain spacers, sequences complementary to antecedent mobile elements, and target invading nucleic acids. CRISPR clusters are transcribed and processed into CRISPR RNA (crRNA). Acts as a dsDNA endonuclease. Involved in the integration of spacer DNA into the CRISPR cassette.</text>
</comment>
<feature type="binding site" evidence="9">
    <location>
        <position position="223"/>
    </location>
    <ligand>
        <name>Mn(2+)</name>
        <dbReference type="ChEBI" id="CHEBI:29035"/>
    </ligand>
</feature>
<dbReference type="GO" id="GO:0004520">
    <property type="term" value="F:DNA endonuclease activity"/>
    <property type="evidence" value="ECO:0007669"/>
    <property type="project" value="InterPro"/>
</dbReference>
<evidence type="ECO:0000256" key="4">
    <source>
        <dbReference type="ARBA" id="ARBA00022801"/>
    </source>
</evidence>
<evidence type="ECO:0000313" key="11">
    <source>
        <dbReference type="Proteomes" id="UP000236642"/>
    </source>
</evidence>
<dbReference type="EMBL" id="BEHY01000013">
    <property type="protein sequence ID" value="GBD08587.1"/>
    <property type="molecule type" value="Genomic_DNA"/>
</dbReference>
<proteinExistence type="inferred from homology"/>
<evidence type="ECO:0000256" key="6">
    <source>
        <dbReference type="ARBA" id="ARBA00023118"/>
    </source>
</evidence>
<dbReference type="HAMAP" id="MF_01470">
    <property type="entry name" value="Cas1"/>
    <property type="match status" value="1"/>
</dbReference>
<dbReference type="GO" id="GO:0003677">
    <property type="term" value="F:DNA binding"/>
    <property type="evidence" value="ECO:0007669"/>
    <property type="project" value="UniProtKB-KW"/>
</dbReference>
<dbReference type="InterPro" id="IPR042211">
    <property type="entry name" value="CRISPR-assoc_Cas1_N"/>
</dbReference>
<dbReference type="PANTHER" id="PTHR43219:SF2">
    <property type="entry name" value="CRISPR-ASSOCIATED ENDONUCLEASE CAS1"/>
    <property type="match status" value="1"/>
</dbReference>
<keyword evidence="6 9" id="KW-0051">Antiviral defense</keyword>
<dbReference type="NCBIfam" id="TIGR00287">
    <property type="entry name" value="cas1"/>
    <property type="match status" value="1"/>
</dbReference>
<reference evidence="11" key="1">
    <citation type="submission" date="2017-09" db="EMBL/GenBank/DDBJ databases">
        <title>Metaegenomics of thermophilic ammonia-oxidizing enrichment culture.</title>
        <authorList>
            <person name="Kato S."/>
            <person name="Suzuki K."/>
        </authorList>
    </citation>
    <scope>NUCLEOTIDE SEQUENCE [LARGE SCALE GENOMIC DNA]</scope>
</reference>
<dbReference type="GO" id="GO:0016787">
    <property type="term" value="F:hydrolase activity"/>
    <property type="evidence" value="ECO:0007669"/>
    <property type="project" value="UniProtKB-KW"/>
</dbReference>
<keyword evidence="7 9" id="KW-0238">DNA-binding</keyword>
<evidence type="ECO:0000256" key="2">
    <source>
        <dbReference type="ARBA" id="ARBA00022723"/>
    </source>
</evidence>
<keyword evidence="8 9" id="KW-0464">Manganese</keyword>
<dbReference type="InterPro" id="IPR019858">
    <property type="entry name" value="CRISPR-assoc_Cas1_HMARI/TNEAP"/>
</dbReference>
<dbReference type="GO" id="GO:0043571">
    <property type="term" value="P:maintenance of CRISPR repeat elements"/>
    <property type="evidence" value="ECO:0007669"/>
    <property type="project" value="UniProtKB-UniRule"/>
</dbReference>
<protein>
    <recommendedName>
        <fullName evidence="9">CRISPR-associated endonuclease Cas1</fullName>
        <ecNumber evidence="9">3.1.-.-</ecNumber>
    </recommendedName>
</protein>
<evidence type="ECO:0000256" key="3">
    <source>
        <dbReference type="ARBA" id="ARBA00022759"/>
    </source>
</evidence>
<comment type="caution">
    <text evidence="10">The sequence shown here is derived from an EMBL/GenBank/DDBJ whole genome shotgun (WGS) entry which is preliminary data.</text>
</comment>
<dbReference type="Proteomes" id="UP000236642">
    <property type="component" value="Unassembled WGS sequence"/>
</dbReference>
<keyword evidence="1 9" id="KW-0540">Nuclease</keyword>
<comment type="similarity">
    <text evidence="9">Belongs to the CRISPR-associated endonuclease Cas1 family.</text>
</comment>
<dbReference type="NCBIfam" id="TIGR03641">
    <property type="entry name" value="cas1_HMARI"/>
    <property type="match status" value="1"/>
</dbReference>
<evidence type="ECO:0000256" key="7">
    <source>
        <dbReference type="ARBA" id="ARBA00023125"/>
    </source>
</evidence>
<dbReference type="GO" id="GO:0046872">
    <property type="term" value="F:metal ion binding"/>
    <property type="evidence" value="ECO:0007669"/>
    <property type="project" value="UniProtKB-UniRule"/>
</dbReference>
<comment type="subunit">
    <text evidence="9">Homodimer, forms a heterotetramer with a Cas2 homodimer.</text>
</comment>
<evidence type="ECO:0000256" key="5">
    <source>
        <dbReference type="ARBA" id="ARBA00022842"/>
    </source>
</evidence>